<dbReference type="Proteomes" id="UP000002051">
    <property type="component" value="Chromosome 8"/>
</dbReference>
<dbReference type="EMBL" id="CM001224">
    <property type="protein sequence ID" value="AET02649.1"/>
    <property type="molecule type" value="Genomic_DNA"/>
</dbReference>
<name>G7L7Q8_MEDTR</name>
<keyword evidence="4" id="KW-1185">Reference proteome</keyword>
<evidence type="ECO:0000256" key="1">
    <source>
        <dbReference type="SAM" id="MobiDB-lite"/>
    </source>
</evidence>
<dbReference type="EnsemblPlants" id="AET02649">
    <property type="protein sequence ID" value="AET02649"/>
    <property type="gene ID" value="MTR_8g045130"/>
</dbReference>
<gene>
    <name evidence="2" type="ordered locus">MTR_8g045130</name>
</gene>
<reference evidence="2 4" key="2">
    <citation type="journal article" date="2014" name="BMC Genomics">
        <title>An improved genome release (version Mt4.0) for the model legume Medicago truncatula.</title>
        <authorList>
            <person name="Tang H."/>
            <person name="Krishnakumar V."/>
            <person name="Bidwell S."/>
            <person name="Rosen B."/>
            <person name="Chan A."/>
            <person name="Zhou S."/>
            <person name="Gentzbittel L."/>
            <person name="Childs K.L."/>
            <person name="Yandell M."/>
            <person name="Gundlach H."/>
            <person name="Mayer K.F."/>
            <person name="Schwartz D.C."/>
            <person name="Town C.D."/>
        </authorList>
    </citation>
    <scope>GENOME REANNOTATION</scope>
    <source>
        <strain evidence="3 4">cv. Jemalong A17</strain>
    </source>
</reference>
<accession>G7L7Q8</accession>
<protein>
    <submittedName>
        <fullName evidence="2 3">Uncharacterized protein</fullName>
    </submittedName>
</protein>
<feature type="compositionally biased region" description="Basic and acidic residues" evidence="1">
    <location>
        <begin position="50"/>
        <end position="75"/>
    </location>
</feature>
<dbReference type="HOGENOM" id="CLU_2674897_0_0_1"/>
<sequence>MHYPKSTVSFLVARAKNSVQLLRHNNNSRSLLFYFQPSLSSFSSNAQLSYDHDDQREGDPGEQRRTREIKLGVGG</sequence>
<proteinExistence type="predicted"/>
<reference evidence="3" key="3">
    <citation type="submission" date="2015-04" db="UniProtKB">
        <authorList>
            <consortium name="EnsemblPlants"/>
        </authorList>
    </citation>
    <scope>IDENTIFICATION</scope>
    <source>
        <strain evidence="3">cv. Jemalong A17</strain>
    </source>
</reference>
<organism evidence="2 4">
    <name type="scientific">Medicago truncatula</name>
    <name type="common">Barrel medic</name>
    <name type="synonym">Medicago tribuloides</name>
    <dbReference type="NCBI Taxonomy" id="3880"/>
    <lineage>
        <taxon>Eukaryota</taxon>
        <taxon>Viridiplantae</taxon>
        <taxon>Streptophyta</taxon>
        <taxon>Embryophyta</taxon>
        <taxon>Tracheophyta</taxon>
        <taxon>Spermatophyta</taxon>
        <taxon>Magnoliopsida</taxon>
        <taxon>eudicotyledons</taxon>
        <taxon>Gunneridae</taxon>
        <taxon>Pentapetalae</taxon>
        <taxon>rosids</taxon>
        <taxon>fabids</taxon>
        <taxon>Fabales</taxon>
        <taxon>Fabaceae</taxon>
        <taxon>Papilionoideae</taxon>
        <taxon>50 kb inversion clade</taxon>
        <taxon>NPAAA clade</taxon>
        <taxon>Hologalegina</taxon>
        <taxon>IRL clade</taxon>
        <taxon>Trifolieae</taxon>
        <taxon>Medicago</taxon>
    </lineage>
</organism>
<dbReference type="AlphaFoldDB" id="G7L7Q8"/>
<dbReference type="PaxDb" id="3880-AET02649"/>
<reference evidence="2 4" key="1">
    <citation type="journal article" date="2011" name="Nature">
        <title>The Medicago genome provides insight into the evolution of rhizobial symbioses.</title>
        <authorList>
            <person name="Young N.D."/>
            <person name="Debelle F."/>
            <person name="Oldroyd G.E."/>
            <person name="Geurts R."/>
            <person name="Cannon S.B."/>
            <person name="Udvardi M.K."/>
            <person name="Benedito V.A."/>
            <person name="Mayer K.F."/>
            <person name="Gouzy J."/>
            <person name="Schoof H."/>
            <person name="Van de Peer Y."/>
            <person name="Proost S."/>
            <person name="Cook D.R."/>
            <person name="Meyers B.C."/>
            <person name="Spannagl M."/>
            <person name="Cheung F."/>
            <person name="De Mita S."/>
            <person name="Krishnakumar V."/>
            <person name="Gundlach H."/>
            <person name="Zhou S."/>
            <person name="Mudge J."/>
            <person name="Bharti A.K."/>
            <person name="Murray J.D."/>
            <person name="Naoumkina M.A."/>
            <person name="Rosen B."/>
            <person name="Silverstein K.A."/>
            <person name="Tang H."/>
            <person name="Rombauts S."/>
            <person name="Zhao P.X."/>
            <person name="Zhou P."/>
            <person name="Barbe V."/>
            <person name="Bardou P."/>
            <person name="Bechner M."/>
            <person name="Bellec A."/>
            <person name="Berger A."/>
            <person name="Berges H."/>
            <person name="Bidwell S."/>
            <person name="Bisseling T."/>
            <person name="Choisne N."/>
            <person name="Couloux A."/>
            <person name="Denny R."/>
            <person name="Deshpande S."/>
            <person name="Dai X."/>
            <person name="Doyle J.J."/>
            <person name="Dudez A.M."/>
            <person name="Farmer A.D."/>
            <person name="Fouteau S."/>
            <person name="Franken C."/>
            <person name="Gibelin C."/>
            <person name="Gish J."/>
            <person name="Goldstein S."/>
            <person name="Gonzalez A.J."/>
            <person name="Green P.J."/>
            <person name="Hallab A."/>
            <person name="Hartog M."/>
            <person name="Hua A."/>
            <person name="Humphray S.J."/>
            <person name="Jeong D.H."/>
            <person name="Jing Y."/>
            <person name="Jocker A."/>
            <person name="Kenton S.M."/>
            <person name="Kim D.J."/>
            <person name="Klee K."/>
            <person name="Lai H."/>
            <person name="Lang C."/>
            <person name="Lin S."/>
            <person name="Macmil S.L."/>
            <person name="Magdelenat G."/>
            <person name="Matthews L."/>
            <person name="McCorrison J."/>
            <person name="Monaghan E.L."/>
            <person name="Mun J.H."/>
            <person name="Najar F.Z."/>
            <person name="Nicholson C."/>
            <person name="Noirot C."/>
            <person name="O'Bleness M."/>
            <person name="Paule C.R."/>
            <person name="Poulain J."/>
            <person name="Prion F."/>
            <person name="Qin B."/>
            <person name="Qu C."/>
            <person name="Retzel E.F."/>
            <person name="Riddle C."/>
            <person name="Sallet E."/>
            <person name="Samain S."/>
            <person name="Samson N."/>
            <person name="Sanders I."/>
            <person name="Saurat O."/>
            <person name="Scarpelli C."/>
            <person name="Schiex T."/>
            <person name="Segurens B."/>
            <person name="Severin A.J."/>
            <person name="Sherrier D.J."/>
            <person name="Shi R."/>
            <person name="Sims S."/>
            <person name="Singer S.R."/>
            <person name="Sinharoy S."/>
            <person name="Sterck L."/>
            <person name="Viollet A."/>
            <person name="Wang B.B."/>
            <person name="Wang K."/>
            <person name="Wang M."/>
            <person name="Wang X."/>
            <person name="Warfsmann J."/>
            <person name="Weissenbach J."/>
            <person name="White D.D."/>
            <person name="White J.D."/>
            <person name="Wiley G.B."/>
            <person name="Wincker P."/>
            <person name="Xing Y."/>
            <person name="Yang L."/>
            <person name="Yao Z."/>
            <person name="Ying F."/>
            <person name="Zhai J."/>
            <person name="Zhou L."/>
            <person name="Zuber A."/>
            <person name="Denarie J."/>
            <person name="Dixon R.A."/>
            <person name="May G.D."/>
            <person name="Schwartz D.C."/>
            <person name="Rogers J."/>
            <person name="Quetier F."/>
            <person name="Town C.D."/>
            <person name="Roe B.A."/>
        </authorList>
    </citation>
    <scope>NUCLEOTIDE SEQUENCE [LARGE SCALE GENOMIC DNA]</scope>
    <source>
        <strain evidence="2">A17</strain>
        <strain evidence="3 4">cv. Jemalong A17</strain>
    </source>
</reference>
<feature type="region of interest" description="Disordered" evidence="1">
    <location>
        <begin position="44"/>
        <end position="75"/>
    </location>
</feature>
<evidence type="ECO:0000313" key="4">
    <source>
        <dbReference type="Proteomes" id="UP000002051"/>
    </source>
</evidence>
<evidence type="ECO:0000313" key="2">
    <source>
        <dbReference type="EMBL" id="AET02649.1"/>
    </source>
</evidence>
<evidence type="ECO:0000313" key="3">
    <source>
        <dbReference type="EnsemblPlants" id="AET02649"/>
    </source>
</evidence>